<dbReference type="SMART" id="SM00184">
    <property type="entry name" value="RING"/>
    <property type="match status" value="1"/>
</dbReference>
<dbReference type="InterPro" id="IPR013083">
    <property type="entry name" value="Znf_RING/FYVE/PHD"/>
</dbReference>
<dbReference type="GO" id="GO:0008270">
    <property type="term" value="F:zinc ion binding"/>
    <property type="evidence" value="ECO:0007669"/>
    <property type="project" value="UniProtKB-KW"/>
</dbReference>
<dbReference type="PANTHER" id="PTHR45969:SF22">
    <property type="entry name" value="E3 UBIQUITIN-PROTEIN LIGASE RHA1B-LIKE"/>
    <property type="match status" value="1"/>
</dbReference>
<dbReference type="InterPro" id="IPR001841">
    <property type="entry name" value="Znf_RING"/>
</dbReference>
<proteinExistence type="predicted"/>
<keyword evidence="1" id="KW-0479">Metal-binding</keyword>
<feature type="domain" description="RING-type" evidence="5">
    <location>
        <begin position="109"/>
        <end position="152"/>
    </location>
</feature>
<dbReference type="EMBL" id="JACGWJ010000029">
    <property type="protein sequence ID" value="KAL0304493.1"/>
    <property type="molecule type" value="Genomic_DNA"/>
</dbReference>
<evidence type="ECO:0000256" key="1">
    <source>
        <dbReference type="ARBA" id="ARBA00022723"/>
    </source>
</evidence>
<evidence type="ECO:0000256" key="3">
    <source>
        <dbReference type="ARBA" id="ARBA00022833"/>
    </source>
</evidence>
<name>A0AAW2KF43_SESRA</name>
<protein>
    <submittedName>
        <fullName evidence="6">E3 ubiquitin-protein ligase ATL41</fullName>
    </submittedName>
</protein>
<dbReference type="SUPFAM" id="SSF57850">
    <property type="entry name" value="RING/U-box"/>
    <property type="match status" value="1"/>
</dbReference>
<keyword evidence="3" id="KW-0862">Zinc</keyword>
<evidence type="ECO:0000256" key="2">
    <source>
        <dbReference type="ARBA" id="ARBA00022771"/>
    </source>
</evidence>
<dbReference type="Gene3D" id="3.30.40.10">
    <property type="entry name" value="Zinc/RING finger domain, C3HC4 (zinc finger)"/>
    <property type="match status" value="1"/>
</dbReference>
<keyword evidence="2 4" id="KW-0863">Zinc-finger</keyword>
<reference evidence="6" key="2">
    <citation type="journal article" date="2024" name="Plant">
        <title>Genomic evolution and insights into agronomic trait innovations of Sesamum species.</title>
        <authorList>
            <person name="Miao H."/>
            <person name="Wang L."/>
            <person name="Qu L."/>
            <person name="Liu H."/>
            <person name="Sun Y."/>
            <person name="Le M."/>
            <person name="Wang Q."/>
            <person name="Wei S."/>
            <person name="Zheng Y."/>
            <person name="Lin W."/>
            <person name="Duan Y."/>
            <person name="Cao H."/>
            <person name="Xiong S."/>
            <person name="Wang X."/>
            <person name="Wei L."/>
            <person name="Li C."/>
            <person name="Ma Q."/>
            <person name="Ju M."/>
            <person name="Zhao R."/>
            <person name="Li G."/>
            <person name="Mu C."/>
            <person name="Tian Q."/>
            <person name="Mei H."/>
            <person name="Zhang T."/>
            <person name="Gao T."/>
            <person name="Zhang H."/>
        </authorList>
    </citation>
    <scope>NUCLEOTIDE SEQUENCE</scope>
    <source>
        <strain evidence="6">G02</strain>
    </source>
</reference>
<dbReference type="GO" id="GO:0061630">
    <property type="term" value="F:ubiquitin protein ligase activity"/>
    <property type="evidence" value="ECO:0007669"/>
    <property type="project" value="TreeGrafter"/>
</dbReference>
<dbReference type="AlphaFoldDB" id="A0AAW2KF43"/>
<evidence type="ECO:0000259" key="5">
    <source>
        <dbReference type="PROSITE" id="PS50089"/>
    </source>
</evidence>
<comment type="caution">
    <text evidence="6">The sequence shown here is derived from an EMBL/GenBank/DDBJ whole genome shotgun (WGS) entry which is preliminary data.</text>
</comment>
<evidence type="ECO:0000256" key="4">
    <source>
        <dbReference type="PROSITE-ProRule" id="PRU00175"/>
    </source>
</evidence>
<reference evidence="6" key="1">
    <citation type="submission" date="2020-06" db="EMBL/GenBank/DDBJ databases">
        <authorList>
            <person name="Li T."/>
            <person name="Hu X."/>
            <person name="Zhang T."/>
            <person name="Song X."/>
            <person name="Zhang H."/>
            <person name="Dai N."/>
            <person name="Sheng W."/>
            <person name="Hou X."/>
            <person name="Wei L."/>
        </authorList>
    </citation>
    <scope>NUCLEOTIDE SEQUENCE</scope>
    <source>
        <strain evidence="6">G02</strain>
        <tissue evidence="6">Leaf</tissue>
    </source>
</reference>
<gene>
    <name evidence="6" type="ORF">Sradi_6317400</name>
</gene>
<dbReference type="PANTHER" id="PTHR45969">
    <property type="entry name" value="RING ZINC FINGER PROTEIN-RELATED"/>
    <property type="match status" value="1"/>
</dbReference>
<accession>A0AAW2KF43</accession>
<dbReference type="Pfam" id="PF13639">
    <property type="entry name" value="zf-RING_2"/>
    <property type="match status" value="1"/>
</dbReference>
<organism evidence="6">
    <name type="scientific">Sesamum radiatum</name>
    <name type="common">Black benniseed</name>
    <dbReference type="NCBI Taxonomy" id="300843"/>
    <lineage>
        <taxon>Eukaryota</taxon>
        <taxon>Viridiplantae</taxon>
        <taxon>Streptophyta</taxon>
        <taxon>Embryophyta</taxon>
        <taxon>Tracheophyta</taxon>
        <taxon>Spermatophyta</taxon>
        <taxon>Magnoliopsida</taxon>
        <taxon>eudicotyledons</taxon>
        <taxon>Gunneridae</taxon>
        <taxon>Pentapetalae</taxon>
        <taxon>asterids</taxon>
        <taxon>lamiids</taxon>
        <taxon>Lamiales</taxon>
        <taxon>Pedaliaceae</taxon>
        <taxon>Sesamum</taxon>
    </lineage>
</organism>
<evidence type="ECO:0000313" key="6">
    <source>
        <dbReference type="EMBL" id="KAL0304493.1"/>
    </source>
</evidence>
<dbReference type="PROSITE" id="PS50089">
    <property type="entry name" value="ZF_RING_2"/>
    <property type="match status" value="1"/>
</dbReference>
<sequence length="191" mass="21728">MGFTLYTITLPKSSPLKALQDYIFTNLLKLFFTFHNKYAHATTTAHHNHPISSPDHDHQFHPSPSLVPLPLHLISKSIKDHLPIQQYFMLKSKLQATDDEEDGDVDARCAVCLSSIEGWHKVRELGNCVHAFHVECLDAWADQGQETCPVCRAKLLARHAHGELRAGNEDPWRSERMVYLFGEDCLLSELD</sequence>
<dbReference type="GO" id="GO:0016567">
    <property type="term" value="P:protein ubiquitination"/>
    <property type="evidence" value="ECO:0007669"/>
    <property type="project" value="TreeGrafter"/>
</dbReference>